<accession>A0AAV4W3I2</accession>
<name>A0AAV4W3I2_CAEEX</name>
<sequence>MATDADLFSPENHPTFERGDLAANEETNATGLGLIPDSHLVTTLDLTTTAQNATMDIDYASPTDINDEFLHVYYNAILEILSDLNRVKYLKREKLPYSIKNTKKESFD</sequence>
<dbReference type="AlphaFoldDB" id="A0AAV4W3I2"/>
<gene>
    <name evidence="1" type="ORF">CEXT_751241</name>
</gene>
<reference evidence="1 2" key="1">
    <citation type="submission" date="2021-06" db="EMBL/GenBank/DDBJ databases">
        <title>Caerostris extrusa draft genome.</title>
        <authorList>
            <person name="Kono N."/>
            <person name="Arakawa K."/>
        </authorList>
    </citation>
    <scope>NUCLEOTIDE SEQUENCE [LARGE SCALE GENOMIC DNA]</scope>
</reference>
<evidence type="ECO:0000313" key="1">
    <source>
        <dbReference type="EMBL" id="GIY77111.1"/>
    </source>
</evidence>
<protein>
    <submittedName>
        <fullName evidence="1">Uncharacterized protein</fullName>
    </submittedName>
</protein>
<organism evidence="1 2">
    <name type="scientific">Caerostris extrusa</name>
    <name type="common">Bark spider</name>
    <name type="synonym">Caerostris bankana</name>
    <dbReference type="NCBI Taxonomy" id="172846"/>
    <lineage>
        <taxon>Eukaryota</taxon>
        <taxon>Metazoa</taxon>
        <taxon>Ecdysozoa</taxon>
        <taxon>Arthropoda</taxon>
        <taxon>Chelicerata</taxon>
        <taxon>Arachnida</taxon>
        <taxon>Araneae</taxon>
        <taxon>Araneomorphae</taxon>
        <taxon>Entelegynae</taxon>
        <taxon>Araneoidea</taxon>
        <taxon>Araneidae</taxon>
        <taxon>Caerostris</taxon>
    </lineage>
</organism>
<keyword evidence="2" id="KW-1185">Reference proteome</keyword>
<proteinExistence type="predicted"/>
<comment type="caution">
    <text evidence="1">The sequence shown here is derived from an EMBL/GenBank/DDBJ whole genome shotgun (WGS) entry which is preliminary data.</text>
</comment>
<dbReference type="Proteomes" id="UP001054945">
    <property type="component" value="Unassembled WGS sequence"/>
</dbReference>
<evidence type="ECO:0000313" key="2">
    <source>
        <dbReference type="Proteomes" id="UP001054945"/>
    </source>
</evidence>
<dbReference type="EMBL" id="BPLR01015580">
    <property type="protein sequence ID" value="GIY77111.1"/>
    <property type="molecule type" value="Genomic_DNA"/>
</dbReference>